<comment type="similarity">
    <text evidence="2">Belongs to the Orn/Lys/Arg decarboxylase class-I family.</text>
</comment>
<organism evidence="8 9">
    <name type="scientific">Streptohalobacillus salinus</name>
    <dbReference type="NCBI Taxonomy" id="621096"/>
    <lineage>
        <taxon>Bacteria</taxon>
        <taxon>Bacillati</taxon>
        <taxon>Bacillota</taxon>
        <taxon>Bacilli</taxon>
        <taxon>Bacillales</taxon>
        <taxon>Bacillaceae</taxon>
        <taxon>Streptohalobacillus</taxon>
    </lineage>
</organism>
<dbReference type="Proteomes" id="UP000247922">
    <property type="component" value="Unassembled WGS sequence"/>
</dbReference>
<evidence type="ECO:0000256" key="4">
    <source>
        <dbReference type="ARBA" id="ARBA00022898"/>
    </source>
</evidence>
<evidence type="ECO:0000256" key="2">
    <source>
        <dbReference type="ARBA" id="ARBA00010671"/>
    </source>
</evidence>
<dbReference type="InterPro" id="IPR015424">
    <property type="entry name" value="PyrdxlP-dep_Trfase"/>
</dbReference>
<dbReference type="PANTHER" id="PTHR43277:SF3">
    <property type="entry name" value="DECARBOXYLASE, PUTATIVE-RELATED"/>
    <property type="match status" value="1"/>
</dbReference>
<proteinExistence type="inferred from homology"/>
<dbReference type="EMBL" id="QJJR01000012">
    <property type="protein sequence ID" value="PXW88490.1"/>
    <property type="molecule type" value="Genomic_DNA"/>
</dbReference>
<protein>
    <submittedName>
        <fullName evidence="8">Lysine decarboxylase</fullName>
    </submittedName>
</protein>
<feature type="domain" description="Orn/Lys/Arg decarboxylase C-terminal" evidence="7">
    <location>
        <begin position="393"/>
        <end position="452"/>
    </location>
</feature>
<feature type="domain" description="Orn/Lys/Arg decarboxylases family 1 pyridoxal-P attachment site" evidence="6">
    <location>
        <begin position="7"/>
        <end position="309"/>
    </location>
</feature>
<dbReference type="InterPro" id="IPR015421">
    <property type="entry name" value="PyrdxlP-dep_Trfase_major"/>
</dbReference>
<accession>A0A2V3W3H3</accession>
<dbReference type="InterPro" id="IPR008286">
    <property type="entry name" value="Prn/Lys/Arg_de-COase_C"/>
</dbReference>
<dbReference type="Gene3D" id="3.90.100.10">
    <property type="entry name" value="Orn/Lys/Arg decarboxylase, C-terminal domain"/>
    <property type="match status" value="1"/>
</dbReference>
<sequence length="476" mass="53695">MAPNKAPLWQQLKTFVARAPVSFHVPGHKNGQILPHSDWEAFQSLLTYDVTELPDLDDLHHPTGVIKEAEELARRFFRANETYFLVNGSTVGNLVMILSTVKRGDTILVQKNCHKSVINAIELSQATPVFVSPQYDHQRQRYTHPPFATIKKVIEEENIKAIFLTYPDYYGTVYDLKKIIDYVHQHDVIVLVDEAHGVHFSIEDARIPASSLHLGADLVVQSAHKMAPALTMSAYLHVGSMRIETSRVRHYLQMLQSSSPSYLLMASLDLARYFLQELSSRQLTAVLESIEQVRTILAELDGTELVAPSTSVDPFKLTLVVEPGYDTKQINDLLISHGIYIEMMTPHVLLFVHGLSYFNEMNRLKEAMKDINLKLKNIAKHDTIDNNKAIKTKPLTRLCYTYQAMLEMETMRVALNECEGYVAAEAIVPYPPGIPLILKGESIDALAKAAVEQMVLEKRYIQNDITEGILVFKGAN</sequence>
<reference evidence="8 9" key="1">
    <citation type="submission" date="2018-05" db="EMBL/GenBank/DDBJ databases">
        <title>Genomic Encyclopedia of Type Strains, Phase IV (KMG-IV): sequencing the most valuable type-strain genomes for metagenomic binning, comparative biology and taxonomic classification.</title>
        <authorList>
            <person name="Goeker M."/>
        </authorList>
    </citation>
    <scope>NUCLEOTIDE SEQUENCE [LARGE SCALE GENOMIC DNA]</scope>
    <source>
        <strain evidence="8 9">DSM 22440</strain>
    </source>
</reference>
<keyword evidence="5" id="KW-0456">Lyase</keyword>
<gene>
    <name evidence="8" type="ORF">DES38_11258</name>
</gene>
<dbReference type="Pfam" id="PF03711">
    <property type="entry name" value="OKR_DC_1_C"/>
    <property type="match status" value="1"/>
</dbReference>
<keyword evidence="9" id="KW-1185">Reference proteome</keyword>
<dbReference type="InterPro" id="IPR052357">
    <property type="entry name" value="Orn_Lys_Arg_decarboxylase-I"/>
</dbReference>
<dbReference type="AlphaFoldDB" id="A0A2V3W3H3"/>
<dbReference type="Gene3D" id="3.40.640.10">
    <property type="entry name" value="Type I PLP-dependent aspartate aminotransferase-like (Major domain)"/>
    <property type="match status" value="1"/>
</dbReference>
<name>A0A2V3W3H3_9BACI</name>
<evidence type="ECO:0000256" key="1">
    <source>
        <dbReference type="ARBA" id="ARBA00001933"/>
    </source>
</evidence>
<evidence type="ECO:0000259" key="7">
    <source>
        <dbReference type="Pfam" id="PF03711"/>
    </source>
</evidence>
<dbReference type="OrthoDB" id="9815233at2"/>
<keyword evidence="4" id="KW-0663">Pyridoxal phosphate</keyword>
<dbReference type="GO" id="GO:0016831">
    <property type="term" value="F:carboxy-lyase activity"/>
    <property type="evidence" value="ECO:0007669"/>
    <property type="project" value="UniProtKB-KW"/>
</dbReference>
<evidence type="ECO:0000313" key="8">
    <source>
        <dbReference type="EMBL" id="PXW88490.1"/>
    </source>
</evidence>
<comment type="caution">
    <text evidence="8">The sequence shown here is derived from an EMBL/GenBank/DDBJ whole genome shotgun (WGS) entry which is preliminary data.</text>
</comment>
<comment type="cofactor">
    <cofactor evidence="1">
        <name>pyridoxal 5'-phosphate</name>
        <dbReference type="ChEBI" id="CHEBI:597326"/>
    </cofactor>
</comment>
<keyword evidence="3" id="KW-0210">Decarboxylase</keyword>
<dbReference type="PANTHER" id="PTHR43277">
    <property type="entry name" value="ARGININE DECARBOXYLASE"/>
    <property type="match status" value="1"/>
</dbReference>
<evidence type="ECO:0000313" key="9">
    <source>
        <dbReference type="Proteomes" id="UP000247922"/>
    </source>
</evidence>
<dbReference type="InterPro" id="IPR000310">
    <property type="entry name" value="Orn/Lys/Arg_deCO2ase_major_dom"/>
</dbReference>
<evidence type="ECO:0000259" key="6">
    <source>
        <dbReference type="Pfam" id="PF01276"/>
    </source>
</evidence>
<evidence type="ECO:0000256" key="3">
    <source>
        <dbReference type="ARBA" id="ARBA00022793"/>
    </source>
</evidence>
<dbReference type="SUPFAM" id="SSF53383">
    <property type="entry name" value="PLP-dependent transferases"/>
    <property type="match status" value="1"/>
</dbReference>
<dbReference type="RefSeq" id="WP_110251899.1">
    <property type="nucleotide sequence ID" value="NZ_QJJR01000012.1"/>
</dbReference>
<dbReference type="Pfam" id="PF01276">
    <property type="entry name" value="OKR_DC_1"/>
    <property type="match status" value="1"/>
</dbReference>
<evidence type="ECO:0000256" key="5">
    <source>
        <dbReference type="ARBA" id="ARBA00023239"/>
    </source>
</evidence>